<dbReference type="OrthoDB" id="5555605at2"/>
<dbReference type="EMBL" id="SLYB01000034">
    <property type="protein sequence ID" value="TCP91231.1"/>
    <property type="molecule type" value="Genomic_DNA"/>
</dbReference>
<gene>
    <name evidence="7" type="ORF">EDC44_1346</name>
</gene>
<evidence type="ECO:0000259" key="6">
    <source>
        <dbReference type="Pfam" id="PF04357"/>
    </source>
</evidence>
<name>A0A4R2SRK0_9PAST</name>
<keyword evidence="8" id="KW-1185">Reference proteome</keyword>
<feature type="transmembrane region" description="Helical" evidence="5">
    <location>
        <begin position="26"/>
        <end position="46"/>
    </location>
</feature>
<dbReference type="GO" id="GO:0097347">
    <property type="term" value="C:TAM protein secretion complex"/>
    <property type="evidence" value="ECO:0007669"/>
    <property type="project" value="TreeGrafter"/>
</dbReference>
<evidence type="ECO:0000256" key="1">
    <source>
        <dbReference type="ARBA" id="ARBA00004167"/>
    </source>
</evidence>
<keyword evidence="2 5" id="KW-0812">Transmembrane</keyword>
<feature type="domain" description="Translocation and assembly module TamB C-terminal" evidence="6">
    <location>
        <begin position="850"/>
        <end position="1204"/>
    </location>
</feature>
<comment type="subcellular location">
    <subcellularLocation>
        <location evidence="1">Membrane</location>
        <topology evidence="1">Single-pass membrane protein</topology>
    </subcellularLocation>
</comment>
<evidence type="ECO:0000256" key="5">
    <source>
        <dbReference type="SAM" id="Phobius"/>
    </source>
</evidence>
<proteinExistence type="predicted"/>
<dbReference type="Proteomes" id="UP000295763">
    <property type="component" value="Unassembled WGS sequence"/>
</dbReference>
<comment type="caution">
    <text evidence="7">The sequence shown here is derived from an EMBL/GenBank/DDBJ whole genome shotgun (WGS) entry which is preliminary data.</text>
</comment>
<evidence type="ECO:0000313" key="7">
    <source>
        <dbReference type="EMBL" id="TCP91231.1"/>
    </source>
</evidence>
<dbReference type="AlphaFoldDB" id="A0A4R2SRK0"/>
<reference evidence="7 8" key="1">
    <citation type="submission" date="2019-03" db="EMBL/GenBank/DDBJ databases">
        <title>Genomic Encyclopedia of Type Strains, Phase IV (KMG-IV): sequencing the most valuable type-strain genomes for metagenomic binning, comparative biology and taxonomic classification.</title>
        <authorList>
            <person name="Goeker M."/>
        </authorList>
    </citation>
    <scope>NUCLEOTIDE SEQUENCE [LARGE SCALE GENOMIC DNA]</scope>
    <source>
        <strain evidence="7 8">DSM 28404</strain>
    </source>
</reference>
<evidence type="ECO:0000256" key="3">
    <source>
        <dbReference type="ARBA" id="ARBA00022989"/>
    </source>
</evidence>
<dbReference type="GO" id="GO:0009306">
    <property type="term" value="P:protein secretion"/>
    <property type="evidence" value="ECO:0007669"/>
    <property type="project" value="InterPro"/>
</dbReference>
<evidence type="ECO:0000313" key="8">
    <source>
        <dbReference type="Proteomes" id="UP000295763"/>
    </source>
</evidence>
<keyword evidence="4 5" id="KW-0472">Membrane</keyword>
<protein>
    <submittedName>
        <fullName evidence="7">Translocation and assembly module TamB</fullName>
    </submittedName>
</protein>
<accession>A0A4R2SRK0</accession>
<organism evidence="7 8">
    <name type="scientific">Cricetibacter osteomyelitidis</name>
    <dbReference type="NCBI Taxonomy" id="1521931"/>
    <lineage>
        <taxon>Bacteria</taxon>
        <taxon>Pseudomonadati</taxon>
        <taxon>Pseudomonadota</taxon>
        <taxon>Gammaproteobacteria</taxon>
        <taxon>Pasteurellales</taxon>
        <taxon>Pasteurellaceae</taxon>
        <taxon>Cricetibacter</taxon>
    </lineage>
</organism>
<evidence type="ECO:0000256" key="4">
    <source>
        <dbReference type="ARBA" id="ARBA00023136"/>
    </source>
</evidence>
<dbReference type="Pfam" id="PF04357">
    <property type="entry name" value="TamB"/>
    <property type="match status" value="1"/>
</dbReference>
<dbReference type="PANTHER" id="PTHR36985:SF1">
    <property type="entry name" value="TRANSLOCATION AND ASSEMBLY MODULE SUBUNIT TAMB"/>
    <property type="match status" value="1"/>
</dbReference>
<evidence type="ECO:0000256" key="2">
    <source>
        <dbReference type="ARBA" id="ARBA00022692"/>
    </source>
</evidence>
<dbReference type="InterPro" id="IPR007452">
    <property type="entry name" value="TamB_C"/>
</dbReference>
<sequence length="1204" mass="130214">MSEQEQTQENADKSIPIKKKKWCRRALCITSAVIFVPVFGVLGMLATDIGQRTLVKLADKFVDQLSIGDVTGGLSEGLELSNVRFQTDGVETWVEKARLQLDFGCLWERKICVDDITINKPQVKVDIGKIPPSEKKREESSGSMQRIELLISIVVKNIAVDAVDVTVDNMAIRLADFKSAVNLDNESGLTLSPTVIDGVNFTINQVEQTVQPTEPVQTESEPLDLRALEAALRKPLLSALAEMKKIELPFDIHVQDLQGSNWQYQDSVQTITVPKLQLQADAAGYDVQLQNLDVISSMGTLQAQGKITLNNDFPLDLQLNSNVETIKQENVVILPKTALNLSVSGNLLKQTALSLTATGGVNAQIKANAELNSEKTPLNLSVQSKQIQYPLAGKAQVKLNNVDLKLSGDLLNYHTELKSIFNSKNLALSGRLGLKNDVWNLPDLLFVYGENKISGKGNLNPDSQKLTFNVDINAPNLSGLMPDLTANIVGKAKVFGKLTEPNVDLELTTKSLKFQDLNVQNLVASGKITTDKQIQGDLAVDLASLTYGEGVDVHNLALNFTGSETKHELHLRSQGKPVAAELNIAGSFDRTSQVWKGTLSNTNIQSLIGDLKNSQNVAVIYDNKAQQVTVGAHCWQNPNLELCLPQQFKAGAGGEVPFAIKRLNLQLINEITEQDNLLKGVLSSQGKVAWFANKPVAFNIQVDGNNLAVAQKLNGRMFNLPIPKLAVSGKLENNNLASKADVHLQDRALIAAEFNLQDIAKSRKLGGKLAINNLSLKLANQLLARNENVDGAVQANLTFGGDLKAPLLNGSFDIRSIRAKSASMPFDVKSGDIALRFNGRSSTLQGNIQTDEGRLDIDGDASWHNLNSWTGRVHTKANNFKLDIPSMAKIKVSPDVTVKATPKLLELTGEVNIPWARIVIESLPESAVSVSSDEVILDGSDKKQSVATSMKATQQRMKAAAEADGMAIKADLKINIGDDVSIEAYGLKSDLRGLLSVKQEKGQLGLYGQVNLFRGRFASFGQDLIIRKGEISFAGLPSQPFLNIEAIRNPEAMEDSSITAGVKVTGVADAPEVKVFSEPSTSQDQALSYILTGRSLENSGEAGSAGSVGAALLGMSLAKSGKAVGKIGETFGISDLSLGTQGVGDNSKVTVSGNITDRLQIKYGVGLFDGLAEVTLRYRLLPRLYLQSVSGTNQAFDLLYQFQF</sequence>
<dbReference type="RefSeq" id="WP_131979023.1">
    <property type="nucleotide sequence ID" value="NZ_SLYB01000034.1"/>
</dbReference>
<keyword evidence="3 5" id="KW-1133">Transmembrane helix</keyword>
<dbReference type="PANTHER" id="PTHR36985">
    <property type="entry name" value="TRANSLOCATION AND ASSEMBLY MODULE SUBUNIT TAMB"/>
    <property type="match status" value="1"/>
</dbReference>
<dbReference type="GO" id="GO:0005886">
    <property type="term" value="C:plasma membrane"/>
    <property type="evidence" value="ECO:0007669"/>
    <property type="project" value="InterPro"/>
</dbReference>